<dbReference type="NCBIfam" id="TIGR01963">
    <property type="entry name" value="PHB_DH"/>
    <property type="match status" value="1"/>
</dbReference>
<dbReference type="InterPro" id="IPR020904">
    <property type="entry name" value="Sc_DH/Rdtase_CS"/>
</dbReference>
<dbReference type="Pfam" id="PF00106">
    <property type="entry name" value="adh_short"/>
    <property type="match status" value="1"/>
</dbReference>
<organism evidence="3 4">
    <name type="scientific">Rugamonas rubra</name>
    <dbReference type="NCBI Taxonomy" id="758825"/>
    <lineage>
        <taxon>Bacteria</taxon>
        <taxon>Pseudomonadati</taxon>
        <taxon>Pseudomonadota</taxon>
        <taxon>Betaproteobacteria</taxon>
        <taxon>Burkholderiales</taxon>
        <taxon>Oxalobacteraceae</taxon>
        <taxon>Telluria group</taxon>
        <taxon>Rugamonas</taxon>
    </lineage>
</organism>
<evidence type="ECO:0000256" key="2">
    <source>
        <dbReference type="RuleBase" id="RU000363"/>
    </source>
</evidence>
<dbReference type="NCBIfam" id="NF009093">
    <property type="entry name" value="PRK12429.1"/>
    <property type="match status" value="1"/>
</dbReference>
<evidence type="ECO:0000313" key="3">
    <source>
        <dbReference type="EMBL" id="SFL56985.1"/>
    </source>
</evidence>
<dbReference type="RefSeq" id="WP_093383792.1">
    <property type="nucleotide sequence ID" value="NZ_FOTW01000005.1"/>
</dbReference>
<comment type="similarity">
    <text evidence="1 2">Belongs to the short-chain dehydrogenases/reductases (SDR) family.</text>
</comment>
<gene>
    <name evidence="3" type="ORF">SAMN02982985_00731</name>
</gene>
<dbReference type="EMBL" id="FOTW01000005">
    <property type="protein sequence ID" value="SFL56985.1"/>
    <property type="molecule type" value="Genomic_DNA"/>
</dbReference>
<dbReference type="InterPro" id="IPR011294">
    <property type="entry name" value="3-OHbutyrate_DH"/>
</dbReference>
<dbReference type="GO" id="GO:0003858">
    <property type="term" value="F:3-hydroxybutyrate dehydrogenase activity"/>
    <property type="evidence" value="ECO:0007669"/>
    <property type="project" value="InterPro"/>
</dbReference>
<accession>A0A1I4IRR7</accession>
<dbReference type="InterPro" id="IPR036291">
    <property type="entry name" value="NAD(P)-bd_dom_sf"/>
</dbReference>
<dbReference type="InterPro" id="IPR050259">
    <property type="entry name" value="SDR"/>
</dbReference>
<name>A0A1I4IRR7_9BURK</name>
<proteinExistence type="inferred from homology"/>
<dbReference type="OrthoDB" id="9786435at2"/>
<dbReference type="GO" id="GO:0032787">
    <property type="term" value="P:monocarboxylic acid metabolic process"/>
    <property type="evidence" value="ECO:0007669"/>
    <property type="project" value="UniProtKB-ARBA"/>
</dbReference>
<reference evidence="3 4" key="1">
    <citation type="submission" date="2016-10" db="EMBL/GenBank/DDBJ databases">
        <authorList>
            <person name="de Groot N.N."/>
        </authorList>
    </citation>
    <scope>NUCLEOTIDE SEQUENCE [LARGE SCALE GENOMIC DNA]</scope>
    <source>
        <strain evidence="3 4">ATCC 43154</strain>
    </source>
</reference>
<dbReference type="PRINTS" id="PR00081">
    <property type="entry name" value="GDHRDH"/>
</dbReference>
<dbReference type="SUPFAM" id="SSF51735">
    <property type="entry name" value="NAD(P)-binding Rossmann-fold domains"/>
    <property type="match status" value="1"/>
</dbReference>
<dbReference type="Proteomes" id="UP000199470">
    <property type="component" value="Unassembled WGS sequence"/>
</dbReference>
<dbReference type="PRINTS" id="PR00080">
    <property type="entry name" value="SDRFAMILY"/>
</dbReference>
<sequence length="268" mass="27818">MASTNAGKLLSGKTALVTGSTSGIGLGMARALAGSGANIVFNGFGDAGEIEQLQADVAKEFGVQTAYHNADMSKPAEIEAMIAFADDKFGGVDVLVNNAGIQYVANIEDFPTEKWDAIIAINLTSAFHTSRLVLPRMRAKNWGRIINLASTHGLVGSAQKSAYVAAKHGLIGLTKVGALETATTGVTVNAICPGFVLTPLVQKQVDARASKDGISNDAAKQALLADKQPSGEFVTPEELGALAVFLCSDAAKQVRGVAWNMDGGWVAQ</sequence>
<dbReference type="PANTHER" id="PTHR42879:SF2">
    <property type="entry name" value="3-OXOACYL-[ACYL-CARRIER-PROTEIN] REDUCTASE FABG"/>
    <property type="match status" value="1"/>
</dbReference>
<dbReference type="AlphaFoldDB" id="A0A1I4IRR7"/>
<dbReference type="InterPro" id="IPR002347">
    <property type="entry name" value="SDR_fam"/>
</dbReference>
<dbReference type="FunFam" id="3.40.50.720:FF:000084">
    <property type="entry name" value="Short-chain dehydrogenase reductase"/>
    <property type="match status" value="1"/>
</dbReference>
<dbReference type="Gene3D" id="3.40.50.720">
    <property type="entry name" value="NAD(P)-binding Rossmann-like Domain"/>
    <property type="match status" value="1"/>
</dbReference>
<dbReference type="CDD" id="cd08940">
    <property type="entry name" value="HBDH_SDR_c"/>
    <property type="match status" value="1"/>
</dbReference>
<evidence type="ECO:0000313" key="4">
    <source>
        <dbReference type="Proteomes" id="UP000199470"/>
    </source>
</evidence>
<evidence type="ECO:0000256" key="1">
    <source>
        <dbReference type="ARBA" id="ARBA00006484"/>
    </source>
</evidence>
<keyword evidence="4" id="KW-1185">Reference proteome</keyword>
<dbReference type="STRING" id="758825.SAMN02982985_00731"/>
<dbReference type="PROSITE" id="PS00061">
    <property type="entry name" value="ADH_SHORT"/>
    <property type="match status" value="1"/>
</dbReference>
<protein>
    <submittedName>
        <fullName evidence="3">3-hydroxybutyrate dehydrogenase</fullName>
    </submittedName>
</protein>
<dbReference type="PANTHER" id="PTHR42879">
    <property type="entry name" value="3-OXOACYL-(ACYL-CARRIER-PROTEIN) REDUCTASE"/>
    <property type="match status" value="1"/>
</dbReference>